<name>S8FN77_FOMSC</name>
<evidence type="ECO:0000313" key="2">
    <source>
        <dbReference type="EMBL" id="EPT02711.1"/>
    </source>
</evidence>
<evidence type="ECO:0000256" key="1">
    <source>
        <dbReference type="SAM" id="MobiDB-lite"/>
    </source>
</evidence>
<dbReference type="Proteomes" id="UP000015241">
    <property type="component" value="Unassembled WGS sequence"/>
</dbReference>
<feature type="compositionally biased region" description="Polar residues" evidence="1">
    <location>
        <begin position="1"/>
        <end position="23"/>
    </location>
</feature>
<feature type="compositionally biased region" description="Basic and acidic residues" evidence="1">
    <location>
        <begin position="189"/>
        <end position="206"/>
    </location>
</feature>
<feature type="compositionally biased region" description="Pro residues" evidence="1">
    <location>
        <begin position="26"/>
        <end position="37"/>
    </location>
</feature>
<protein>
    <submittedName>
        <fullName evidence="2">Uncharacterized protein</fullName>
    </submittedName>
</protein>
<dbReference type="HOGENOM" id="CLU_1331966_0_0_1"/>
<evidence type="ECO:0000313" key="3">
    <source>
        <dbReference type="Proteomes" id="UP000015241"/>
    </source>
</evidence>
<reference evidence="2 3" key="1">
    <citation type="journal article" date="2012" name="Science">
        <title>The Paleozoic origin of enzymatic lignin decomposition reconstructed from 31 fungal genomes.</title>
        <authorList>
            <person name="Floudas D."/>
            <person name="Binder M."/>
            <person name="Riley R."/>
            <person name="Barry K."/>
            <person name="Blanchette R.A."/>
            <person name="Henrissat B."/>
            <person name="Martinez A.T."/>
            <person name="Otillar R."/>
            <person name="Spatafora J.W."/>
            <person name="Yadav J.S."/>
            <person name="Aerts A."/>
            <person name="Benoit I."/>
            <person name="Boyd A."/>
            <person name="Carlson A."/>
            <person name="Copeland A."/>
            <person name="Coutinho P.M."/>
            <person name="de Vries R.P."/>
            <person name="Ferreira P."/>
            <person name="Findley K."/>
            <person name="Foster B."/>
            <person name="Gaskell J."/>
            <person name="Glotzer D."/>
            <person name="Gorecki P."/>
            <person name="Heitman J."/>
            <person name="Hesse C."/>
            <person name="Hori C."/>
            <person name="Igarashi K."/>
            <person name="Jurgens J.A."/>
            <person name="Kallen N."/>
            <person name="Kersten P."/>
            <person name="Kohler A."/>
            <person name="Kuees U."/>
            <person name="Kumar T.K.A."/>
            <person name="Kuo A."/>
            <person name="LaButti K."/>
            <person name="Larrondo L.F."/>
            <person name="Lindquist E."/>
            <person name="Ling A."/>
            <person name="Lombard V."/>
            <person name="Lucas S."/>
            <person name="Lundell T."/>
            <person name="Martin R."/>
            <person name="McLaughlin D.J."/>
            <person name="Morgenstern I."/>
            <person name="Morin E."/>
            <person name="Murat C."/>
            <person name="Nagy L.G."/>
            <person name="Nolan M."/>
            <person name="Ohm R.A."/>
            <person name="Patyshakuliyeva A."/>
            <person name="Rokas A."/>
            <person name="Ruiz-Duenas F.J."/>
            <person name="Sabat G."/>
            <person name="Salamov A."/>
            <person name="Samejima M."/>
            <person name="Schmutz J."/>
            <person name="Slot J.C."/>
            <person name="St John F."/>
            <person name="Stenlid J."/>
            <person name="Sun H."/>
            <person name="Sun S."/>
            <person name="Syed K."/>
            <person name="Tsang A."/>
            <person name="Wiebenga A."/>
            <person name="Young D."/>
            <person name="Pisabarro A."/>
            <person name="Eastwood D.C."/>
            <person name="Martin F."/>
            <person name="Cullen D."/>
            <person name="Grigoriev I.V."/>
            <person name="Hibbett D.S."/>
        </authorList>
    </citation>
    <scope>NUCLEOTIDE SEQUENCE</scope>
    <source>
        <strain evidence="3">FP-58527</strain>
    </source>
</reference>
<feature type="region of interest" description="Disordered" evidence="1">
    <location>
        <begin position="1"/>
        <end position="41"/>
    </location>
</feature>
<dbReference type="AlphaFoldDB" id="S8FN77"/>
<proteinExistence type="predicted"/>
<gene>
    <name evidence="2" type="ORF">FOMPIDRAFT_1047449</name>
</gene>
<dbReference type="InParanoid" id="S8FN77"/>
<accession>S8FN77</accession>
<sequence>MNTGNRRIVQPTHQRSDTTTQNPRIPRSPLPVLPKPPANMGTTLSVTTVDVQSSPWYKGRKGSTWAVDKRPTNDIGIDDLVRLRIGALETGIGRISTIAELSRHWVTFLIMGNHGQFGLRTPSAWARLNDFARYTHENHYFLLDRAPPHSAFDGDPLFQDDTKNPYNRAPKRDTAMAARMALITNSHTRAGERMRHNWKEPGRGPE</sequence>
<keyword evidence="3" id="KW-1185">Reference proteome</keyword>
<dbReference type="EMBL" id="KE504133">
    <property type="protein sequence ID" value="EPT02711.1"/>
    <property type="molecule type" value="Genomic_DNA"/>
</dbReference>
<feature type="region of interest" description="Disordered" evidence="1">
    <location>
        <begin position="186"/>
        <end position="206"/>
    </location>
</feature>
<organism evidence="2 3">
    <name type="scientific">Fomitopsis schrenkii</name>
    <name type="common">Brown rot fungus</name>
    <dbReference type="NCBI Taxonomy" id="2126942"/>
    <lineage>
        <taxon>Eukaryota</taxon>
        <taxon>Fungi</taxon>
        <taxon>Dikarya</taxon>
        <taxon>Basidiomycota</taxon>
        <taxon>Agaricomycotina</taxon>
        <taxon>Agaricomycetes</taxon>
        <taxon>Polyporales</taxon>
        <taxon>Fomitopsis</taxon>
    </lineage>
</organism>